<evidence type="ECO:0000313" key="7">
    <source>
        <dbReference type="Proteomes" id="UP000663828"/>
    </source>
</evidence>
<dbReference type="Pfam" id="PF04500">
    <property type="entry name" value="FLYWCH"/>
    <property type="match status" value="1"/>
</dbReference>
<feature type="domain" description="MULE transposase" evidence="5">
    <location>
        <begin position="181"/>
        <end position="258"/>
    </location>
</feature>
<dbReference type="Proteomes" id="UP000663828">
    <property type="component" value="Unassembled WGS sequence"/>
</dbReference>
<sequence>MWHSNYPIIMNTDSVVLTFVYSTKSKRTVCFDGYIYTLNKDRGAVKYWRCEDRSCSAFLHTDGNNKYKAHTGTHVGHLPSPEEVELMALSRTVKERVVKQTMPIARIYEQELDAAQLSRTEPYAQTLGGKKFLLHDILIGGQRTLTFANDLQLTILFKSNHIFIESTFQVCPPLFVQVSTIHGVHQKHVVPCVIALLPGRSATIYKRLFQLLDQEAADLHMTFEPKLITSDFESGLIKAVKHHFPMSRHVGRFFHFTQSVHRKIQQLGLSVEYKNNEETRSLCQQLMALGLLPRGKVLPAFEHLTEAQLESLEDVFDYFEDFWTETTLIDLWNVSDLKIRTNNNAEGWHKGFAHRIDKKHSNIWHFTRILQEERN</sequence>
<evidence type="ECO:0008006" key="8">
    <source>
        <dbReference type="Google" id="ProtNLM"/>
    </source>
</evidence>
<keyword evidence="1" id="KW-0479">Metal-binding</keyword>
<name>A0A816E6K2_ADIRI</name>
<evidence type="ECO:0000256" key="3">
    <source>
        <dbReference type="ARBA" id="ARBA00022833"/>
    </source>
</evidence>
<evidence type="ECO:0000256" key="1">
    <source>
        <dbReference type="ARBA" id="ARBA00022723"/>
    </source>
</evidence>
<evidence type="ECO:0000259" key="4">
    <source>
        <dbReference type="Pfam" id="PF04500"/>
    </source>
</evidence>
<organism evidence="6 7">
    <name type="scientific">Adineta ricciae</name>
    <name type="common">Rotifer</name>
    <dbReference type="NCBI Taxonomy" id="249248"/>
    <lineage>
        <taxon>Eukaryota</taxon>
        <taxon>Metazoa</taxon>
        <taxon>Spiralia</taxon>
        <taxon>Gnathifera</taxon>
        <taxon>Rotifera</taxon>
        <taxon>Eurotatoria</taxon>
        <taxon>Bdelloidea</taxon>
        <taxon>Adinetida</taxon>
        <taxon>Adinetidae</taxon>
        <taxon>Adineta</taxon>
    </lineage>
</organism>
<evidence type="ECO:0000256" key="2">
    <source>
        <dbReference type="ARBA" id="ARBA00022771"/>
    </source>
</evidence>
<dbReference type="AlphaFoldDB" id="A0A816E6K2"/>
<accession>A0A816E6K2</accession>
<evidence type="ECO:0000313" key="6">
    <source>
        <dbReference type="EMBL" id="CAF1645915.1"/>
    </source>
</evidence>
<feature type="domain" description="FLYWCH-type" evidence="4">
    <location>
        <begin position="19"/>
        <end position="74"/>
    </location>
</feature>
<dbReference type="PANTHER" id="PTHR47160:SF10">
    <property type="entry name" value="MULE TRANSPOSASE DOMAIN-CONTAINING PROTEIN"/>
    <property type="match status" value="1"/>
</dbReference>
<proteinExistence type="predicted"/>
<protein>
    <recommendedName>
        <fullName evidence="8">MULE transposase domain-containing protein</fullName>
    </recommendedName>
</protein>
<keyword evidence="3" id="KW-0862">Zinc</keyword>
<dbReference type="InterPro" id="IPR007588">
    <property type="entry name" value="Znf_FLYWCH"/>
</dbReference>
<gene>
    <name evidence="6" type="ORF">XAT740_LOCUS54121</name>
</gene>
<dbReference type="InterPro" id="IPR018289">
    <property type="entry name" value="MULE_transposase_dom"/>
</dbReference>
<evidence type="ECO:0000259" key="5">
    <source>
        <dbReference type="Pfam" id="PF10551"/>
    </source>
</evidence>
<reference evidence="6" key="1">
    <citation type="submission" date="2021-02" db="EMBL/GenBank/DDBJ databases">
        <authorList>
            <person name="Nowell W R."/>
        </authorList>
    </citation>
    <scope>NUCLEOTIDE SEQUENCE</scope>
</reference>
<dbReference type="PANTHER" id="PTHR47160">
    <property type="entry name" value="PUTATIVE-RELATED"/>
    <property type="match status" value="1"/>
</dbReference>
<keyword evidence="7" id="KW-1185">Reference proteome</keyword>
<dbReference type="EMBL" id="CAJNOR010009566">
    <property type="protein sequence ID" value="CAF1645915.1"/>
    <property type="molecule type" value="Genomic_DNA"/>
</dbReference>
<dbReference type="Pfam" id="PF10551">
    <property type="entry name" value="MULE"/>
    <property type="match status" value="1"/>
</dbReference>
<keyword evidence="2" id="KW-0863">Zinc-finger</keyword>
<dbReference type="GO" id="GO:0008270">
    <property type="term" value="F:zinc ion binding"/>
    <property type="evidence" value="ECO:0007669"/>
    <property type="project" value="UniProtKB-KW"/>
</dbReference>
<comment type="caution">
    <text evidence="6">The sequence shown here is derived from an EMBL/GenBank/DDBJ whole genome shotgun (WGS) entry which is preliminary data.</text>
</comment>
<dbReference type="Gene3D" id="2.20.25.240">
    <property type="match status" value="1"/>
</dbReference>